<accession>A0ABV1VR72</accession>
<keyword evidence="2" id="KW-1185">Reference proteome</keyword>
<dbReference type="EMBL" id="JBEPCV010000055">
    <property type="protein sequence ID" value="MER6908985.1"/>
    <property type="molecule type" value="Genomic_DNA"/>
</dbReference>
<evidence type="ECO:0000313" key="1">
    <source>
        <dbReference type="EMBL" id="MER6908985.1"/>
    </source>
</evidence>
<protein>
    <submittedName>
        <fullName evidence="1">Uncharacterized protein</fullName>
    </submittedName>
</protein>
<evidence type="ECO:0000313" key="2">
    <source>
        <dbReference type="Proteomes" id="UP001490330"/>
    </source>
</evidence>
<proteinExistence type="predicted"/>
<dbReference type="RefSeq" id="WP_350722479.1">
    <property type="nucleotide sequence ID" value="NZ_JBEPCO010000036.1"/>
</dbReference>
<sequence length="96" mass="9505">MAVGSGDWAADLPVPVLAVVVSADRVTADGTDAAGCAAAPDLAGEAAATGCRALAESVWVATASERRCEVPVVEDRELVEEGLRCLPVPAGGSSAV</sequence>
<comment type="caution">
    <text evidence="1">The sequence shown here is derived from an EMBL/GenBank/DDBJ whole genome shotgun (WGS) entry which is preliminary data.</text>
</comment>
<name>A0ABV1VR72_9ACTN</name>
<reference evidence="1 2" key="1">
    <citation type="submission" date="2024-06" db="EMBL/GenBank/DDBJ databases">
        <title>The Natural Products Discovery Center: Release of the First 8490 Sequenced Strains for Exploring Actinobacteria Biosynthetic Diversity.</title>
        <authorList>
            <person name="Kalkreuter E."/>
            <person name="Kautsar S.A."/>
            <person name="Yang D."/>
            <person name="Bader C.D."/>
            <person name="Teijaro C.N."/>
            <person name="Fluegel L."/>
            <person name="Davis C.M."/>
            <person name="Simpson J.R."/>
            <person name="Lauterbach L."/>
            <person name="Steele A.D."/>
            <person name="Gui C."/>
            <person name="Meng S."/>
            <person name="Li G."/>
            <person name="Viehrig K."/>
            <person name="Ye F."/>
            <person name="Su P."/>
            <person name="Kiefer A.F."/>
            <person name="Nichols A."/>
            <person name="Cepeda A.J."/>
            <person name="Yan W."/>
            <person name="Fan B."/>
            <person name="Jiang Y."/>
            <person name="Adhikari A."/>
            <person name="Zheng C.-J."/>
            <person name="Schuster L."/>
            <person name="Cowan T.M."/>
            <person name="Smanski M.J."/>
            <person name="Chevrette M.G."/>
            <person name="De Carvalho L.P.S."/>
            <person name="Shen B."/>
        </authorList>
    </citation>
    <scope>NUCLEOTIDE SEQUENCE [LARGE SCALE GENOMIC DNA]</scope>
    <source>
        <strain evidence="1 2">NPDC000632</strain>
    </source>
</reference>
<organism evidence="1 2">
    <name type="scientific">Streptomyces flaveolus</name>
    <dbReference type="NCBI Taxonomy" id="67297"/>
    <lineage>
        <taxon>Bacteria</taxon>
        <taxon>Bacillati</taxon>
        <taxon>Actinomycetota</taxon>
        <taxon>Actinomycetes</taxon>
        <taxon>Kitasatosporales</taxon>
        <taxon>Streptomycetaceae</taxon>
        <taxon>Streptomyces</taxon>
    </lineage>
</organism>
<dbReference type="Proteomes" id="UP001490330">
    <property type="component" value="Unassembled WGS sequence"/>
</dbReference>
<gene>
    <name evidence="1" type="ORF">ABT322_35700</name>
</gene>